<dbReference type="GO" id="GO:0000166">
    <property type="term" value="F:nucleotide binding"/>
    <property type="evidence" value="ECO:0007669"/>
    <property type="project" value="InterPro"/>
</dbReference>
<dbReference type="OrthoDB" id="2350336at2"/>
<protein>
    <submittedName>
        <fullName evidence="4">Gfo/Idh/MocA family oxidoreductase</fullName>
    </submittedName>
</protein>
<dbReference type="RefSeq" id="WP_101579619.1">
    <property type="nucleotide sequence ID" value="NZ_PGVA01000094.1"/>
</dbReference>
<dbReference type="Proteomes" id="UP000235114">
    <property type="component" value="Unassembled WGS sequence"/>
</dbReference>
<feature type="domain" description="GFO/IDH/MocA-like oxidoreductase" evidence="3">
    <location>
        <begin position="137"/>
        <end position="240"/>
    </location>
</feature>
<feature type="domain" description="Gfo/Idh/MocA-like oxidoreductase N-terminal" evidence="2">
    <location>
        <begin position="12"/>
        <end position="129"/>
    </location>
</feature>
<dbReference type="EMBL" id="PGVD01000087">
    <property type="protein sequence ID" value="PLR89065.1"/>
    <property type="molecule type" value="Genomic_DNA"/>
</dbReference>
<dbReference type="InterPro" id="IPR055170">
    <property type="entry name" value="GFO_IDH_MocA-like_dom"/>
</dbReference>
<evidence type="ECO:0000313" key="4">
    <source>
        <dbReference type="EMBL" id="PLR79532.1"/>
    </source>
</evidence>
<name>A0A2N5GFL1_9BACI</name>
<sequence length="406" mass="45083">MTSLINRKHQLGIGIIGLGNAGSALLPSISKHPHVKVTAAAGRNKERLEKFAADFQANYYLSVDDLCRSEHVDAVYIASPTELHVEHVKIAASYKKHIIVEKPLAVSVEEADMLIQEVESAGVHMIVGHSFSFEPPIRKIREIVEQGKLGRVRIINNWYFNDWMYRPRTPEELDTSLGGGVTYRQGSHQFDIIRYIGGGMLRSVRAITGRWDETRPTEGAHAAFLEFEDGTAATAIYNGYDHFHTTELTFGIGEGGPSIKPSGYGSSRKTIRQMSSGEAETTMKSQKGYGGSHSKNYSKEVTNQPFFGLTVVSCERGDIRQSPNGLFVYGDDDKYEVQLSHETGRDIMIAELYDAVAHGHPPTHDGRWGKANLEVCRAVLESAKKRQEVYLSHQVAVEPSHRTVSK</sequence>
<evidence type="ECO:0000313" key="6">
    <source>
        <dbReference type="Proteomes" id="UP000234951"/>
    </source>
</evidence>
<dbReference type="SUPFAM" id="SSF51735">
    <property type="entry name" value="NAD(P)-binding Rossmann-fold domains"/>
    <property type="match status" value="1"/>
</dbReference>
<dbReference type="Pfam" id="PF01408">
    <property type="entry name" value="GFO_IDH_MocA"/>
    <property type="match status" value="1"/>
</dbReference>
<reference evidence="5 7" key="2">
    <citation type="submission" date="2017-12" db="EMBL/GenBank/DDBJ databases">
        <title>Comparative Functional Genomics of Dry Heat Resistant strains isolated from the Viking Spacecraft.</title>
        <authorList>
            <person name="Seuylemezian A."/>
            <person name="Cooper K."/>
            <person name="Vaishampayan P."/>
        </authorList>
    </citation>
    <scope>NUCLEOTIDE SEQUENCE [LARGE SCALE GENOMIC DNA]</scope>
    <source>
        <strain evidence="5 7">ATCC 29669</strain>
    </source>
</reference>
<dbReference type="InterPro" id="IPR036291">
    <property type="entry name" value="NAD(P)-bd_dom_sf"/>
</dbReference>
<evidence type="ECO:0000259" key="2">
    <source>
        <dbReference type="Pfam" id="PF01408"/>
    </source>
</evidence>
<dbReference type="Proteomes" id="UP000234951">
    <property type="component" value="Unassembled WGS sequence"/>
</dbReference>
<feature type="compositionally biased region" description="Polar residues" evidence="1">
    <location>
        <begin position="264"/>
        <end position="285"/>
    </location>
</feature>
<dbReference type="PANTHER" id="PTHR43377">
    <property type="entry name" value="BILIVERDIN REDUCTASE A"/>
    <property type="match status" value="1"/>
</dbReference>
<dbReference type="AlphaFoldDB" id="A0A2N5GFL1"/>
<evidence type="ECO:0000259" key="3">
    <source>
        <dbReference type="Pfam" id="PF22725"/>
    </source>
</evidence>
<dbReference type="Pfam" id="PF22725">
    <property type="entry name" value="GFO_IDH_MocA_C3"/>
    <property type="match status" value="1"/>
</dbReference>
<reference evidence="4 6" key="1">
    <citation type="submission" date="2017-11" db="EMBL/GenBank/DDBJ databases">
        <title>Comparitive Functional Genomics of Dry Heat Resistant strains isolated from the Viking Spacecraft.</title>
        <authorList>
            <person name="Seuylemezian A."/>
            <person name="Cooper K."/>
            <person name="Vaishampayan P."/>
        </authorList>
    </citation>
    <scope>NUCLEOTIDE SEQUENCE [LARGE SCALE GENOMIC DNA]</scope>
    <source>
        <strain evidence="4 6">M4.6</strain>
    </source>
</reference>
<dbReference type="Gene3D" id="3.30.360.10">
    <property type="entry name" value="Dihydrodipicolinate Reductase, domain 2"/>
    <property type="match status" value="1"/>
</dbReference>
<keyword evidence="7" id="KW-1185">Reference proteome</keyword>
<feature type="region of interest" description="Disordered" evidence="1">
    <location>
        <begin position="259"/>
        <end position="296"/>
    </location>
</feature>
<gene>
    <name evidence="4" type="ORF">CU635_22700</name>
    <name evidence="5" type="ORF">CVD25_21780</name>
</gene>
<dbReference type="Gene3D" id="3.40.50.720">
    <property type="entry name" value="NAD(P)-binding Rossmann-like Domain"/>
    <property type="match status" value="1"/>
</dbReference>
<dbReference type="InterPro" id="IPR000683">
    <property type="entry name" value="Gfo/Idh/MocA-like_OxRdtase_N"/>
</dbReference>
<evidence type="ECO:0000313" key="7">
    <source>
        <dbReference type="Proteomes" id="UP000235114"/>
    </source>
</evidence>
<dbReference type="InterPro" id="IPR051450">
    <property type="entry name" value="Gfo/Idh/MocA_Oxidoreductases"/>
</dbReference>
<organism evidence="4 6">
    <name type="scientific">Bacillus canaveralius</name>
    <dbReference type="NCBI Taxonomy" id="1403243"/>
    <lineage>
        <taxon>Bacteria</taxon>
        <taxon>Bacillati</taxon>
        <taxon>Bacillota</taxon>
        <taxon>Bacilli</taxon>
        <taxon>Bacillales</taxon>
        <taxon>Bacillaceae</taxon>
        <taxon>Bacillus</taxon>
    </lineage>
</organism>
<dbReference type="EMBL" id="PGVA01000094">
    <property type="protein sequence ID" value="PLR79532.1"/>
    <property type="molecule type" value="Genomic_DNA"/>
</dbReference>
<evidence type="ECO:0000313" key="5">
    <source>
        <dbReference type="EMBL" id="PLR89065.1"/>
    </source>
</evidence>
<accession>A0A2N5GFL1</accession>
<evidence type="ECO:0000256" key="1">
    <source>
        <dbReference type="SAM" id="MobiDB-lite"/>
    </source>
</evidence>
<dbReference type="SUPFAM" id="SSF55347">
    <property type="entry name" value="Glyceraldehyde-3-phosphate dehydrogenase-like, C-terminal domain"/>
    <property type="match status" value="1"/>
</dbReference>
<proteinExistence type="predicted"/>
<dbReference type="PANTHER" id="PTHR43377:SF1">
    <property type="entry name" value="BILIVERDIN REDUCTASE A"/>
    <property type="match status" value="1"/>
</dbReference>
<comment type="caution">
    <text evidence="4">The sequence shown here is derived from an EMBL/GenBank/DDBJ whole genome shotgun (WGS) entry which is preliminary data.</text>
</comment>